<dbReference type="GO" id="GO:0019843">
    <property type="term" value="F:rRNA binding"/>
    <property type="evidence" value="ECO:0007669"/>
    <property type="project" value="UniProtKB-KW"/>
</dbReference>
<dbReference type="NCBIfam" id="NF003717">
    <property type="entry name" value="PRK05327.1"/>
    <property type="match status" value="1"/>
</dbReference>
<evidence type="ECO:0000256" key="1">
    <source>
        <dbReference type="ARBA" id="ARBA00007465"/>
    </source>
</evidence>
<accession>A0A5C1H7T9</accession>
<dbReference type="GO" id="GO:0042274">
    <property type="term" value="P:ribosomal small subunit biogenesis"/>
    <property type="evidence" value="ECO:0007669"/>
    <property type="project" value="TreeGrafter"/>
</dbReference>
<dbReference type="Gene3D" id="3.10.290.10">
    <property type="entry name" value="RNA-binding S4 domain"/>
    <property type="match status" value="1"/>
</dbReference>
<evidence type="ECO:0000256" key="6">
    <source>
        <dbReference type="PROSITE-ProRule" id="PRU00182"/>
    </source>
</evidence>
<dbReference type="Gene3D" id="1.10.1050.10">
    <property type="entry name" value="Ribosomal Protein S4 Delta 41, Chain A, domain 1"/>
    <property type="match status" value="1"/>
</dbReference>
<dbReference type="Pfam" id="PF01479">
    <property type="entry name" value="S4"/>
    <property type="match status" value="1"/>
</dbReference>
<keyword evidence="2 6" id="KW-0699">rRNA-binding</keyword>
<protein>
    <submittedName>
        <fullName evidence="10">30S ribosomal protein S4</fullName>
    </submittedName>
</protein>
<feature type="domain" description="RNA-binding S4" evidence="8">
    <location>
        <begin position="87"/>
        <end position="151"/>
    </location>
</feature>
<dbReference type="InterPro" id="IPR018079">
    <property type="entry name" value="Ribosomal_uS4_CS"/>
</dbReference>
<dbReference type="SMART" id="SM00363">
    <property type="entry name" value="S4"/>
    <property type="match status" value="1"/>
</dbReference>
<dbReference type="CDD" id="cd00165">
    <property type="entry name" value="S4"/>
    <property type="match status" value="1"/>
</dbReference>
<evidence type="ECO:0000256" key="7">
    <source>
        <dbReference type="RuleBase" id="RU003699"/>
    </source>
</evidence>
<dbReference type="SUPFAM" id="SSF55174">
    <property type="entry name" value="Alpha-L RNA-binding motif"/>
    <property type="match status" value="1"/>
</dbReference>
<keyword evidence="4 7" id="KW-0689">Ribosomal protein</keyword>
<dbReference type="PROSITE" id="PS00632">
    <property type="entry name" value="RIBOSOMAL_S4"/>
    <property type="match status" value="1"/>
</dbReference>
<dbReference type="PROSITE" id="PS50889">
    <property type="entry name" value="S4"/>
    <property type="match status" value="1"/>
</dbReference>
<dbReference type="PANTHER" id="PTHR11831">
    <property type="entry name" value="30S 40S RIBOSOMAL PROTEIN"/>
    <property type="match status" value="1"/>
</dbReference>
<organism evidence="10">
    <name type="scientific">Nephromyces sp. ex Molgula occidentalis</name>
    <dbReference type="NCBI Taxonomy" id="2544991"/>
    <lineage>
        <taxon>Eukaryota</taxon>
        <taxon>Sar</taxon>
        <taxon>Alveolata</taxon>
        <taxon>Apicomplexa</taxon>
        <taxon>Aconoidasida</taxon>
        <taxon>Nephromycida</taxon>
        <taxon>Nephromyces</taxon>
    </lineage>
</organism>
<keyword evidence="3 6" id="KW-0694">RNA-binding</keyword>
<name>A0A5C1H7T9_9APIC</name>
<keyword evidence="5 7" id="KW-0687">Ribonucleoprotein</keyword>
<dbReference type="InterPro" id="IPR022801">
    <property type="entry name" value="Ribosomal_uS4"/>
</dbReference>
<sequence length="214" mass="25550">MVKYLGPKIKILKTLGISFLPGFSSKILVNFKDKFIEKKTEYFFKLKEKQKIRFYYGITNKSLKKYIILAKKKLGIINLNLIKLLELRLDSILFKSGFCKTICQAKQFINHNHIFVNKILIKTPSFKLNYNDIIYIKYNLSILNIIKNNLINKLLEYKFKQNNYQFLIINSNFNLYQICLISFKIKILRIIKPKDIIFKFNDKLILENYLNLLK</sequence>
<comment type="similarity">
    <text evidence="1 7">Belongs to the universal ribosomal protein uS4 family.</text>
</comment>
<evidence type="ECO:0000256" key="5">
    <source>
        <dbReference type="ARBA" id="ARBA00023274"/>
    </source>
</evidence>
<proteinExistence type="inferred from homology"/>
<evidence type="ECO:0000259" key="8">
    <source>
        <dbReference type="SMART" id="SM00363"/>
    </source>
</evidence>
<dbReference type="GO" id="GO:0003735">
    <property type="term" value="F:structural constituent of ribosome"/>
    <property type="evidence" value="ECO:0007669"/>
    <property type="project" value="TreeGrafter"/>
</dbReference>
<dbReference type="SMART" id="SM01390">
    <property type="entry name" value="Ribosomal_S4"/>
    <property type="match status" value="1"/>
</dbReference>
<gene>
    <name evidence="10" type="primary">rps4</name>
</gene>
<dbReference type="PANTHER" id="PTHR11831:SF4">
    <property type="entry name" value="SMALL RIBOSOMAL SUBUNIT PROTEIN US4M"/>
    <property type="match status" value="1"/>
</dbReference>
<dbReference type="InterPro" id="IPR001912">
    <property type="entry name" value="Ribosomal_uS4_N"/>
</dbReference>
<dbReference type="AlphaFoldDB" id="A0A5C1H7T9"/>
<evidence type="ECO:0000259" key="9">
    <source>
        <dbReference type="SMART" id="SM01390"/>
    </source>
</evidence>
<evidence type="ECO:0000256" key="3">
    <source>
        <dbReference type="ARBA" id="ARBA00022884"/>
    </source>
</evidence>
<evidence type="ECO:0000313" key="10">
    <source>
        <dbReference type="EMBL" id="QEM01695.1"/>
    </source>
</evidence>
<dbReference type="GO" id="GO:0015935">
    <property type="term" value="C:small ribosomal subunit"/>
    <property type="evidence" value="ECO:0007669"/>
    <property type="project" value="TreeGrafter"/>
</dbReference>
<dbReference type="EMBL" id="MK573203">
    <property type="protein sequence ID" value="QEM01695.1"/>
    <property type="molecule type" value="Genomic_DNA"/>
</dbReference>
<dbReference type="InterPro" id="IPR002942">
    <property type="entry name" value="S4_RNA-bd"/>
</dbReference>
<dbReference type="Pfam" id="PF00163">
    <property type="entry name" value="Ribosomal_S4"/>
    <property type="match status" value="1"/>
</dbReference>
<reference evidence="10" key="1">
    <citation type="journal article" date="2019" name="Genome Biol. Evol.">
        <title>Nephromyces represents a diverse and novel lineage of the Apicomplexa that has retained apicoplasts.</title>
        <authorList>
            <person name="Munoz-Gomez S.A."/>
            <person name="Durnin K."/>
            <person name="Eme L."/>
            <person name="Paight C."/>
            <person name="Lane C.E."/>
            <person name="Saffo M.B."/>
            <person name="Slamovits C.H."/>
        </authorList>
    </citation>
    <scope>NUCLEOTIDE SEQUENCE</scope>
    <source>
        <strain evidence="10">461</strain>
    </source>
</reference>
<evidence type="ECO:0000256" key="4">
    <source>
        <dbReference type="ARBA" id="ARBA00022980"/>
    </source>
</evidence>
<dbReference type="InterPro" id="IPR036986">
    <property type="entry name" value="S4_RNA-bd_sf"/>
</dbReference>
<evidence type="ECO:0000256" key="2">
    <source>
        <dbReference type="ARBA" id="ARBA00022730"/>
    </source>
</evidence>
<feature type="domain" description="Small ribosomal subunit protein uS4 N-terminal" evidence="9">
    <location>
        <begin position="3"/>
        <end position="86"/>
    </location>
</feature>